<feature type="compositionally biased region" description="Low complexity" evidence="7">
    <location>
        <begin position="307"/>
        <end position="318"/>
    </location>
</feature>
<dbReference type="Gene3D" id="3.30.40.10">
    <property type="entry name" value="Zinc/RING finger domain, C3HC4 (zinc finger)"/>
    <property type="match status" value="1"/>
</dbReference>
<dbReference type="PROSITE" id="PS50016">
    <property type="entry name" value="ZF_PHD_2"/>
    <property type="match status" value="1"/>
</dbReference>
<evidence type="ECO:0000256" key="6">
    <source>
        <dbReference type="PROSITE-ProRule" id="PRU00146"/>
    </source>
</evidence>
<dbReference type="RefSeq" id="XP_022154229.1">
    <property type="nucleotide sequence ID" value="XM_022298537.1"/>
</dbReference>
<feature type="compositionally biased region" description="Basic and acidic residues" evidence="7">
    <location>
        <begin position="368"/>
        <end position="379"/>
    </location>
</feature>
<dbReference type="GO" id="GO:0008270">
    <property type="term" value="F:zinc ion binding"/>
    <property type="evidence" value="ECO:0007669"/>
    <property type="project" value="UniProtKB-KW"/>
</dbReference>
<dbReference type="SUPFAM" id="SSF57903">
    <property type="entry name" value="FYVE/PHD zinc finger"/>
    <property type="match status" value="1"/>
</dbReference>
<evidence type="ECO:0000313" key="11">
    <source>
        <dbReference type="Proteomes" id="UP000504603"/>
    </source>
</evidence>
<evidence type="ECO:0000313" key="13">
    <source>
        <dbReference type="RefSeq" id="XP_022154230.1"/>
    </source>
</evidence>
<dbReference type="PANTHER" id="PTHR47863">
    <property type="entry name" value="RING/FYVE/PHD ZINC FINGER SUPERFAMILY PROTEIN"/>
    <property type="match status" value="1"/>
</dbReference>
<feature type="domain" description="Myb-like" evidence="9">
    <location>
        <begin position="1095"/>
        <end position="1158"/>
    </location>
</feature>
<reference evidence="12 13" key="1">
    <citation type="submission" date="2025-04" db="UniProtKB">
        <authorList>
            <consortium name="RefSeq"/>
        </authorList>
    </citation>
    <scope>IDENTIFICATION</scope>
    <source>
        <strain evidence="12 13">OHB3-1</strain>
    </source>
</reference>
<feature type="domain" description="PHD-type" evidence="8">
    <location>
        <begin position="765"/>
        <end position="814"/>
    </location>
</feature>
<evidence type="ECO:0000256" key="3">
    <source>
        <dbReference type="ARBA" id="ARBA00022771"/>
    </source>
</evidence>
<dbReference type="InterPro" id="IPR001965">
    <property type="entry name" value="Znf_PHD"/>
</dbReference>
<dbReference type="PANTHER" id="PTHR47863:SF4">
    <property type="entry name" value="RING_FYVE_PHD ZINC FINGER SUPERFAMILY PROTEIN"/>
    <property type="match status" value="1"/>
</dbReference>
<feature type="compositionally biased region" description="Polar residues" evidence="7">
    <location>
        <begin position="251"/>
        <end position="267"/>
    </location>
</feature>
<evidence type="ECO:0000256" key="4">
    <source>
        <dbReference type="ARBA" id="ARBA00022833"/>
    </source>
</evidence>
<feature type="compositionally biased region" description="Basic and acidic residues" evidence="7">
    <location>
        <begin position="458"/>
        <end position="479"/>
    </location>
</feature>
<organism evidence="11 12">
    <name type="scientific">Momordica charantia</name>
    <name type="common">Bitter gourd</name>
    <name type="synonym">Balsam pear</name>
    <dbReference type="NCBI Taxonomy" id="3673"/>
    <lineage>
        <taxon>Eukaryota</taxon>
        <taxon>Viridiplantae</taxon>
        <taxon>Streptophyta</taxon>
        <taxon>Embryophyta</taxon>
        <taxon>Tracheophyta</taxon>
        <taxon>Spermatophyta</taxon>
        <taxon>Magnoliopsida</taxon>
        <taxon>eudicotyledons</taxon>
        <taxon>Gunneridae</taxon>
        <taxon>Pentapetalae</taxon>
        <taxon>rosids</taxon>
        <taxon>fabids</taxon>
        <taxon>Cucurbitales</taxon>
        <taxon>Cucurbitaceae</taxon>
        <taxon>Momordiceae</taxon>
        <taxon>Momordica</taxon>
    </lineage>
</organism>
<dbReference type="PROSITE" id="PS01359">
    <property type="entry name" value="ZF_PHD_1"/>
    <property type="match status" value="1"/>
</dbReference>
<dbReference type="InterPro" id="IPR019787">
    <property type="entry name" value="Znf_PHD-finger"/>
</dbReference>
<feature type="region of interest" description="Disordered" evidence="7">
    <location>
        <begin position="454"/>
        <end position="538"/>
    </location>
</feature>
<dbReference type="KEGG" id="mcha:111021537"/>
<keyword evidence="3 6" id="KW-0863">Zinc-finger</keyword>
<feature type="compositionally biased region" description="Polar residues" evidence="7">
    <location>
        <begin position="662"/>
        <end position="675"/>
    </location>
</feature>
<dbReference type="SMART" id="SM00249">
    <property type="entry name" value="PHD"/>
    <property type="match status" value="1"/>
</dbReference>
<dbReference type="RefSeq" id="XP_022154230.1">
    <property type="nucleotide sequence ID" value="XM_022298538.1"/>
</dbReference>
<evidence type="ECO:0000256" key="2">
    <source>
        <dbReference type="ARBA" id="ARBA00022723"/>
    </source>
</evidence>
<dbReference type="Proteomes" id="UP000504603">
    <property type="component" value="Unplaced"/>
</dbReference>
<evidence type="ECO:0000256" key="7">
    <source>
        <dbReference type="SAM" id="MobiDB-lite"/>
    </source>
</evidence>
<feature type="compositionally biased region" description="Basic and acidic residues" evidence="7">
    <location>
        <begin position="159"/>
        <end position="179"/>
    </location>
</feature>
<feature type="compositionally biased region" description="Basic and acidic residues" evidence="7">
    <location>
        <begin position="268"/>
        <end position="279"/>
    </location>
</feature>
<dbReference type="InterPro" id="IPR013083">
    <property type="entry name" value="Znf_RING/FYVE/PHD"/>
</dbReference>
<dbReference type="InterPro" id="IPR001005">
    <property type="entry name" value="SANT/Myb"/>
</dbReference>
<dbReference type="Gene3D" id="1.10.10.60">
    <property type="entry name" value="Homeodomain-like"/>
    <property type="match status" value="1"/>
</dbReference>
<dbReference type="GeneID" id="111021537"/>
<feature type="compositionally biased region" description="Low complexity" evidence="7">
    <location>
        <begin position="507"/>
        <end position="518"/>
    </location>
</feature>
<dbReference type="GO" id="GO:0005634">
    <property type="term" value="C:nucleus"/>
    <property type="evidence" value="ECO:0007669"/>
    <property type="project" value="UniProtKB-SubCell"/>
</dbReference>
<protein>
    <submittedName>
        <fullName evidence="12">Uncharacterized protein LOC111021537 isoform X1</fullName>
    </submittedName>
    <submittedName>
        <fullName evidence="13">Uncharacterized protein LOC111021537 isoform X2</fullName>
    </submittedName>
</protein>
<dbReference type="InterPro" id="IPR011011">
    <property type="entry name" value="Znf_FYVE_PHD"/>
</dbReference>
<proteinExistence type="predicted"/>
<keyword evidence="4" id="KW-0862">Zinc</keyword>
<dbReference type="SMART" id="SM00717">
    <property type="entry name" value="SANT"/>
    <property type="match status" value="1"/>
</dbReference>
<keyword evidence="2" id="KW-0479">Metal-binding</keyword>
<dbReference type="PROSITE" id="PS51294">
    <property type="entry name" value="HTH_MYB"/>
    <property type="match status" value="1"/>
</dbReference>
<comment type="subcellular location">
    <subcellularLocation>
        <location evidence="1">Nucleus</location>
    </subcellularLocation>
</comment>
<dbReference type="Pfam" id="PF00249">
    <property type="entry name" value="Myb_DNA-binding"/>
    <property type="match status" value="1"/>
</dbReference>
<keyword evidence="11" id="KW-1185">Reference proteome</keyword>
<keyword evidence="5" id="KW-0539">Nucleus</keyword>
<evidence type="ECO:0000259" key="9">
    <source>
        <dbReference type="PROSITE" id="PS50090"/>
    </source>
</evidence>
<feature type="compositionally biased region" description="Polar residues" evidence="7">
    <location>
        <begin position="351"/>
        <end position="367"/>
    </location>
</feature>
<evidence type="ECO:0000256" key="5">
    <source>
        <dbReference type="ARBA" id="ARBA00023242"/>
    </source>
</evidence>
<dbReference type="InterPro" id="IPR019786">
    <property type="entry name" value="Zinc_finger_PHD-type_CS"/>
</dbReference>
<dbReference type="AlphaFoldDB" id="A0A6J1DLF4"/>
<feature type="region of interest" description="Disordered" evidence="7">
    <location>
        <begin position="158"/>
        <end position="440"/>
    </location>
</feature>
<name>A0A6J1DLF4_MOMCH</name>
<dbReference type="InterPro" id="IPR009057">
    <property type="entry name" value="Homeodomain-like_sf"/>
</dbReference>
<evidence type="ECO:0000313" key="12">
    <source>
        <dbReference type="RefSeq" id="XP_022154229.1"/>
    </source>
</evidence>
<feature type="region of interest" description="Disordered" evidence="7">
    <location>
        <begin position="653"/>
        <end position="681"/>
    </location>
</feature>
<dbReference type="PROSITE" id="PS50090">
    <property type="entry name" value="MYB_LIKE"/>
    <property type="match status" value="1"/>
</dbReference>
<feature type="region of interest" description="Disordered" evidence="7">
    <location>
        <begin position="563"/>
        <end position="589"/>
    </location>
</feature>
<accession>A0A6J1DLF4</accession>
<dbReference type="SUPFAM" id="SSF46689">
    <property type="entry name" value="Homeodomain-like"/>
    <property type="match status" value="1"/>
</dbReference>
<evidence type="ECO:0000259" key="10">
    <source>
        <dbReference type="PROSITE" id="PS51294"/>
    </source>
</evidence>
<dbReference type="CDD" id="cd11660">
    <property type="entry name" value="SANT_TRF"/>
    <property type="match status" value="1"/>
</dbReference>
<feature type="compositionally biased region" description="Basic and acidic residues" evidence="7">
    <location>
        <begin position="219"/>
        <end position="228"/>
    </location>
</feature>
<feature type="compositionally biased region" description="Low complexity" evidence="7">
    <location>
        <begin position="407"/>
        <end position="418"/>
    </location>
</feature>
<feature type="domain" description="HTH myb-type" evidence="10">
    <location>
        <begin position="1095"/>
        <end position="1162"/>
    </location>
</feature>
<sequence length="1164" mass="129791">MENEPESASGLAWRLTIEALASFNQVKPSLLHDVIEKASELSDDARKNAGEMVALRCLEGLFGSLNDVREDSPPAHQSKVTFDSSESCEYVVKRIYKETPKSALRVAGPEMLKWDVSPFIAQKRASMRSTLHQLKDTILDGTHPYVDFLKPKSGLVPVNKRDGIALNNDDRTELSRRLDSSSPDSQGQKEKGKGSPLLLEDERRPPVADPSSSSLLTSERSRADHASEDEASQLPGCDDGFVNVKKPQESGLASENNENSGDNTSWNSDDHIELNRRLDSSSSDPQGRKEKISKSLPFLEDERRPSVAEPSSSSLLPSKRSRVDHASEDEASQFPGCDDGFMNVKKLQKSGLASENNENNGDNTSWNSDDHIELNRRLDSSSSDPQGRKEKISKSPLLLEDERRPSVADPSSSSLLPSKRSRVYHASEDEASQLPGCDDDFMNVKKLQKSGLAFETSENNRDRISLNNDDHIEVSRRLDSSSSNPQGRKEKINGSPLLLEDKRRPSGADPSSSSLLRSQKSRVDHASEDEASQLPGCDDGYLNLNKLNQHSARTLYSGQEVASSHGTELLEDSTERVVPQNEGDDNPLDECTMTLVVEDKLADEEHFGPKRSEPCTATDELHQAESGIPCHTMPARVQDDEMHEIISVEKVNDRSVLPSEPKASNSSCAEGNMHNNRIDDSKCDSGHDNHVNAINTMSHSEFWPETVATDIDVGMNPDEEEKDMLSDSDGHLNDTIDIAMKKNEFFSSQCVVDHDSFPLADRKELTVCVKCNEGGQLLSCNISDCSLVVHDKCLGFSARMNDEGDFCCPFCFYSLAISEYLEAKENAALAKKNVATFIRIGLEHQSIFIKEVLQRKDLGPSRKAGVEDVAKICEDVNLENKDNQVTLDGEHVNEVIDHQSPKGTDIERTAKLSKPLQISNSNHRENEANPLRVAPDVLAGEKDGDELVDQECEGNTVEEFVDQECEGNTVKELVDQECQGNTVEELVDQEWQGNTVEELVDQECQGNVAELEDGLKATEQYDIYEFIHEDQGPVEAVTKQEGLRYQTDDNDEEPVYAINIEGEKSSDDENDESIISRYSIRFRQEYHRTCPETPQSRRKKLPWTAEEEETLREGVRKFSSSVDRSPTIPWKKILEFGSTVFLKGRTSIDLKDKWRNLCRSPKFK</sequence>
<evidence type="ECO:0000259" key="8">
    <source>
        <dbReference type="PROSITE" id="PS50016"/>
    </source>
</evidence>
<gene>
    <name evidence="12 13" type="primary">LOC111021537</name>
</gene>
<dbReference type="OrthoDB" id="608866at2759"/>
<dbReference type="InterPro" id="IPR017930">
    <property type="entry name" value="Myb_dom"/>
</dbReference>
<evidence type="ECO:0000256" key="1">
    <source>
        <dbReference type="ARBA" id="ARBA00004123"/>
    </source>
</evidence>